<dbReference type="InterPro" id="IPR044298">
    <property type="entry name" value="MIG/MutY"/>
</dbReference>
<dbReference type="InterPro" id="IPR011257">
    <property type="entry name" value="DNA_glycosylase"/>
</dbReference>
<dbReference type="EMBL" id="LANA01000001">
    <property type="protein sequence ID" value="NMN67531.1"/>
    <property type="molecule type" value="Genomic_DNA"/>
</dbReference>
<name>A0ABX1T1S0_PELUQ</name>
<evidence type="ECO:0000256" key="4">
    <source>
        <dbReference type="ARBA" id="ARBA00022723"/>
    </source>
</evidence>
<dbReference type="PANTHER" id="PTHR42944">
    <property type="entry name" value="ADENINE DNA GLYCOSYLASE"/>
    <property type="match status" value="1"/>
</dbReference>
<evidence type="ECO:0000256" key="1">
    <source>
        <dbReference type="ARBA" id="ARBA00001966"/>
    </source>
</evidence>
<dbReference type="CDD" id="cd00056">
    <property type="entry name" value="ENDO3c"/>
    <property type="match status" value="1"/>
</dbReference>
<reference evidence="12 13" key="1">
    <citation type="submission" date="2019-07" db="EMBL/GenBank/DDBJ databases">
        <title>SAR11 Genome Evolution.</title>
        <authorList>
            <person name="Giovannoni S."/>
        </authorList>
    </citation>
    <scope>NUCLEOTIDE SEQUENCE [LARGE SCALE GENOMIC DNA]</scope>
    <source>
        <strain evidence="12 13">HTCC9565</strain>
    </source>
</reference>
<protein>
    <submittedName>
        <fullName evidence="12">A/G-specific DNA-adenine glycosylase</fullName>
    </submittedName>
</protein>
<dbReference type="SMART" id="SM00478">
    <property type="entry name" value="ENDO3c"/>
    <property type="match status" value="1"/>
</dbReference>
<dbReference type="PROSITE" id="PS00764">
    <property type="entry name" value="ENDONUCLEASE_III_1"/>
    <property type="match status" value="1"/>
</dbReference>
<dbReference type="Gene3D" id="1.10.340.30">
    <property type="entry name" value="Hypothetical protein, domain 2"/>
    <property type="match status" value="1"/>
</dbReference>
<keyword evidence="8" id="KW-0411">Iron-sulfur</keyword>
<evidence type="ECO:0000256" key="9">
    <source>
        <dbReference type="ARBA" id="ARBA00023204"/>
    </source>
</evidence>
<evidence type="ECO:0000256" key="7">
    <source>
        <dbReference type="ARBA" id="ARBA00023004"/>
    </source>
</evidence>
<dbReference type="PANTHER" id="PTHR42944:SF1">
    <property type="entry name" value="ADENINE DNA GLYCOSYLASE"/>
    <property type="match status" value="1"/>
</dbReference>
<feature type="domain" description="HhH-GPD" evidence="11">
    <location>
        <begin position="42"/>
        <end position="191"/>
    </location>
</feature>
<proteinExistence type="inferred from homology"/>
<keyword evidence="6" id="KW-0378">Hydrolase</keyword>
<keyword evidence="4" id="KW-0479">Metal-binding</keyword>
<accession>A0ABX1T1S0</accession>
<comment type="similarity">
    <text evidence="3">Belongs to the Nth/MutY family.</text>
</comment>
<evidence type="ECO:0000256" key="6">
    <source>
        <dbReference type="ARBA" id="ARBA00022801"/>
    </source>
</evidence>
<keyword evidence="5" id="KW-0227">DNA damage</keyword>
<evidence type="ECO:0000313" key="13">
    <source>
        <dbReference type="Proteomes" id="UP001166004"/>
    </source>
</evidence>
<evidence type="ECO:0000259" key="11">
    <source>
        <dbReference type="SMART" id="SM00478"/>
    </source>
</evidence>
<sequence>MTKYILTKKILYWYDNNKRSLPWRKKLSQVKREYYTLVSEFMLQQTQVATVIPYFNNFIKDIPDIKSLSKIKEHKLLKYWEGLGYYSRVKNLKKTAQILEKKFNRRLPSTIDKLKLLPGIGDYTSNAIMAIAFNKPFIPLDGNIERVIKRLLNLKLPKEITKDNLVKSKKILGNSTRASDYAQALMELGALICRPKNPLCHQCPLIKNCKSFKKKDFEIIKERKRKIDKFYLLEVYKKNNKFLLIKNTKFSFLKNLQIFPMKQISKPDNLAKALNFKISNMNMNVIIKFSKLKGAISNSSWIDSSRLEDYTLPTFTKKILNYLKKI</sequence>
<comment type="cofactor">
    <cofactor evidence="1">
        <name>[4Fe-4S] cluster</name>
        <dbReference type="ChEBI" id="CHEBI:49883"/>
    </cofactor>
</comment>
<dbReference type="Pfam" id="PF00730">
    <property type="entry name" value="HhH-GPD"/>
    <property type="match status" value="1"/>
</dbReference>
<dbReference type="RefSeq" id="WP_169036020.1">
    <property type="nucleotide sequence ID" value="NZ_LANA01000001.1"/>
</dbReference>
<dbReference type="InterPro" id="IPR004035">
    <property type="entry name" value="Endouclease-III_FeS-bd_BS"/>
</dbReference>
<dbReference type="Proteomes" id="UP001166004">
    <property type="component" value="Unassembled WGS sequence"/>
</dbReference>
<comment type="caution">
    <text evidence="12">The sequence shown here is derived from an EMBL/GenBank/DDBJ whole genome shotgun (WGS) entry which is preliminary data.</text>
</comment>
<dbReference type="SUPFAM" id="SSF48150">
    <property type="entry name" value="DNA-glycosylase"/>
    <property type="match status" value="1"/>
</dbReference>
<comment type="function">
    <text evidence="2">Adenine glycosylase active on G-A mispairs. MutY also corrects error-prone DNA synthesis past GO lesions which are due to the oxidatively damaged form of guanine: 7,8-dihydro-8-oxoguanine (8-oxo-dGTP).</text>
</comment>
<organism evidence="12 13">
    <name type="scientific">Pelagibacter ubique</name>
    <dbReference type="NCBI Taxonomy" id="198252"/>
    <lineage>
        <taxon>Bacteria</taxon>
        <taxon>Pseudomonadati</taxon>
        <taxon>Pseudomonadota</taxon>
        <taxon>Alphaproteobacteria</taxon>
        <taxon>Candidatus Pelagibacterales</taxon>
        <taxon>Candidatus Pelagibacteraceae</taxon>
        <taxon>Candidatus Pelagibacter</taxon>
    </lineage>
</organism>
<keyword evidence="10" id="KW-0326">Glycosidase</keyword>
<dbReference type="InterPro" id="IPR023170">
    <property type="entry name" value="HhH_base_excis_C"/>
</dbReference>
<dbReference type="Gene3D" id="1.10.1670.10">
    <property type="entry name" value="Helix-hairpin-Helix base-excision DNA repair enzymes (C-terminal)"/>
    <property type="match status" value="1"/>
</dbReference>
<evidence type="ECO:0000256" key="8">
    <source>
        <dbReference type="ARBA" id="ARBA00023014"/>
    </source>
</evidence>
<evidence type="ECO:0000256" key="10">
    <source>
        <dbReference type="ARBA" id="ARBA00023295"/>
    </source>
</evidence>
<evidence type="ECO:0000256" key="3">
    <source>
        <dbReference type="ARBA" id="ARBA00008343"/>
    </source>
</evidence>
<keyword evidence="7" id="KW-0408">Iron</keyword>
<gene>
    <name evidence="12" type="ORF">VP91_00006740</name>
</gene>
<dbReference type="InterPro" id="IPR003265">
    <property type="entry name" value="HhH-GPD_domain"/>
</dbReference>
<keyword evidence="9" id="KW-0234">DNA repair</keyword>
<evidence type="ECO:0000313" key="12">
    <source>
        <dbReference type="EMBL" id="NMN67531.1"/>
    </source>
</evidence>
<keyword evidence="13" id="KW-1185">Reference proteome</keyword>
<evidence type="ECO:0000256" key="2">
    <source>
        <dbReference type="ARBA" id="ARBA00002933"/>
    </source>
</evidence>
<evidence type="ECO:0000256" key="5">
    <source>
        <dbReference type="ARBA" id="ARBA00022763"/>
    </source>
</evidence>